<protein>
    <submittedName>
        <fullName evidence="2">Uncharacterized protein</fullName>
    </submittedName>
</protein>
<reference evidence="2 3" key="1">
    <citation type="journal article" date="2018" name="Plant J.">
        <title>Genome sequences of Chlorella sorokiniana UTEX 1602 and Micractinium conductrix SAG 241.80: implications to maltose excretion by a green alga.</title>
        <authorList>
            <person name="Arriola M.B."/>
            <person name="Velmurugan N."/>
            <person name="Zhang Y."/>
            <person name="Plunkett M.H."/>
            <person name="Hondzo H."/>
            <person name="Barney B.M."/>
        </authorList>
    </citation>
    <scope>NUCLEOTIDE SEQUENCE [LARGE SCALE GENOMIC DNA]</scope>
    <source>
        <strain evidence="3">UTEX 1602</strain>
    </source>
</reference>
<gene>
    <name evidence="2" type="ORF">C2E21_0738</name>
</gene>
<proteinExistence type="predicted"/>
<evidence type="ECO:0000313" key="3">
    <source>
        <dbReference type="Proteomes" id="UP000239899"/>
    </source>
</evidence>
<comment type="caution">
    <text evidence="2">The sequence shown here is derived from an EMBL/GenBank/DDBJ whole genome shotgun (WGS) entry which is preliminary data.</text>
</comment>
<dbReference type="EMBL" id="LHPG02000002">
    <property type="protein sequence ID" value="PRW60687.1"/>
    <property type="molecule type" value="Genomic_DNA"/>
</dbReference>
<sequence length="365" mass="38666">MRPKHGQARPAAAESAPEAAAAGTSGGTAPPSGASLTSEPSPPASDQQLVVVPSGLRLARRVETALIIWSLLIQARFFLHSEAQPSTARHLQQAALLAMRISFLLISLTMPVRSWVRHRVWIIFLARVWVSRLSKLGSQEGHAVLLQRSASPGWLGCILDVLRVANGTRLLPSALTGALLHLPPLSVALQQFLTLVQLAPPRGYCAAPLLGDALTQQRVAAAWGVLELTPFTVPLPSVDADVPAAHQPAVQCMAVLLWAQLMIGVVLPTLVAGCTARAARLPEPQSQQEPQPHRTGVLAAMRAAVRQAGSALSWLWSWMDSLVAEAACVLASDPFYLASGIWVLGGLCWLLAKARALAALGEPAA</sequence>
<accession>A0A2P6U301</accession>
<evidence type="ECO:0000256" key="1">
    <source>
        <dbReference type="SAM" id="MobiDB-lite"/>
    </source>
</evidence>
<feature type="compositionally biased region" description="Polar residues" evidence="1">
    <location>
        <begin position="36"/>
        <end position="46"/>
    </location>
</feature>
<name>A0A2P6U301_CHLSO</name>
<organism evidence="2 3">
    <name type="scientific">Chlorella sorokiniana</name>
    <name type="common">Freshwater green alga</name>
    <dbReference type="NCBI Taxonomy" id="3076"/>
    <lineage>
        <taxon>Eukaryota</taxon>
        <taxon>Viridiplantae</taxon>
        <taxon>Chlorophyta</taxon>
        <taxon>core chlorophytes</taxon>
        <taxon>Trebouxiophyceae</taxon>
        <taxon>Chlorellales</taxon>
        <taxon>Chlorellaceae</taxon>
        <taxon>Chlorella clade</taxon>
        <taxon>Chlorella</taxon>
    </lineage>
</organism>
<dbReference type="Proteomes" id="UP000239899">
    <property type="component" value="Unassembled WGS sequence"/>
</dbReference>
<keyword evidence="3" id="KW-1185">Reference proteome</keyword>
<dbReference type="OrthoDB" id="10400219at2759"/>
<dbReference type="AlphaFoldDB" id="A0A2P6U301"/>
<feature type="compositionally biased region" description="Low complexity" evidence="1">
    <location>
        <begin position="10"/>
        <end position="35"/>
    </location>
</feature>
<feature type="region of interest" description="Disordered" evidence="1">
    <location>
        <begin position="1"/>
        <end position="46"/>
    </location>
</feature>
<evidence type="ECO:0000313" key="2">
    <source>
        <dbReference type="EMBL" id="PRW60687.1"/>
    </source>
</evidence>